<dbReference type="EMBL" id="MN034053">
    <property type="protein sequence ID" value="QDH88393.1"/>
    <property type="molecule type" value="Genomic_RNA"/>
</dbReference>
<protein>
    <submittedName>
        <fullName evidence="1">Uncharacterized protein</fullName>
    </submittedName>
</protein>
<organism evidence="1">
    <name type="scientific">Leviviridae sp</name>
    <dbReference type="NCBI Taxonomy" id="2027243"/>
    <lineage>
        <taxon>Viruses</taxon>
        <taxon>Riboviria</taxon>
        <taxon>Orthornavirae</taxon>
        <taxon>Lenarviricota</taxon>
        <taxon>Leviviricetes</taxon>
        <taxon>Norzivirales</taxon>
        <taxon>Fiersviridae</taxon>
    </lineage>
</organism>
<gene>
    <name evidence="1" type="ORF">H4BulkLitter2430083_000002</name>
</gene>
<reference evidence="1" key="1">
    <citation type="submission" date="2019-05" db="EMBL/GenBank/DDBJ databases">
        <title>Metatranscriptomic reconstruction reveals RNA viruses with the potential to shape carbon cycling in soil.</title>
        <authorList>
            <person name="Starr E.P."/>
            <person name="Nuccio E."/>
            <person name="Pett-Ridge J."/>
            <person name="Banfield J.F."/>
            <person name="Firestone M.K."/>
        </authorList>
    </citation>
    <scope>NUCLEOTIDE SEQUENCE</scope>
    <source>
        <strain evidence="1">H4_Bulk_Litter_24_scaffold_30083</strain>
    </source>
</reference>
<proteinExistence type="predicted"/>
<evidence type="ECO:0000313" key="1">
    <source>
        <dbReference type="EMBL" id="QDH88393.1"/>
    </source>
</evidence>
<name>A0A514D460_9VIRU</name>
<accession>A0A514D460</accession>
<sequence length="64" mass="7092">MLSAILAADQYTEASYQDAFYKEDGVVLSASHLVDVGIDFGYPIAYNELEEAYSYLSGNTTERD</sequence>